<evidence type="ECO:0000256" key="1">
    <source>
        <dbReference type="SAM" id="MobiDB-lite"/>
    </source>
</evidence>
<keyword evidence="3" id="KW-1185">Reference proteome</keyword>
<dbReference type="EMBL" id="CDMY01000689">
    <property type="protein sequence ID" value="CEM30207.1"/>
    <property type="molecule type" value="Genomic_DNA"/>
</dbReference>
<evidence type="ECO:0000313" key="2">
    <source>
        <dbReference type="EMBL" id="CEM30207.1"/>
    </source>
</evidence>
<name>A0A0G4GJV6_VITBC</name>
<evidence type="ECO:0000313" key="3">
    <source>
        <dbReference type="Proteomes" id="UP000041254"/>
    </source>
</evidence>
<feature type="region of interest" description="Disordered" evidence="1">
    <location>
        <begin position="1"/>
        <end position="47"/>
    </location>
</feature>
<gene>
    <name evidence="2" type="ORF">Vbra_22336</name>
</gene>
<dbReference type="AlphaFoldDB" id="A0A0G4GJV6"/>
<protein>
    <submittedName>
        <fullName evidence="2">Uncharacterized protein</fullName>
    </submittedName>
</protein>
<reference evidence="2 3" key="1">
    <citation type="submission" date="2014-11" db="EMBL/GenBank/DDBJ databases">
        <authorList>
            <person name="Zhu J."/>
            <person name="Qi W."/>
            <person name="Song R."/>
        </authorList>
    </citation>
    <scope>NUCLEOTIDE SEQUENCE [LARGE SCALE GENOMIC DNA]</scope>
</reference>
<accession>A0A0G4GJV6</accession>
<dbReference type="InParanoid" id="A0A0G4GJV6"/>
<proteinExistence type="predicted"/>
<dbReference type="Proteomes" id="UP000041254">
    <property type="component" value="Unassembled WGS sequence"/>
</dbReference>
<dbReference type="VEuPathDB" id="CryptoDB:Vbra_22336"/>
<sequence>MEAACAGNRTAPGQQGAEWESRIASGTGVEQPTRRRTSVVRTERGGRRRNLASREAVRLMGMSVRHCSGKASMEAARAVAPTVLVER</sequence>
<organism evidence="2 3">
    <name type="scientific">Vitrella brassicaformis (strain CCMP3155)</name>
    <dbReference type="NCBI Taxonomy" id="1169540"/>
    <lineage>
        <taxon>Eukaryota</taxon>
        <taxon>Sar</taxon>
        <taxon>Alveolata</taxon>
        <taxon>Colpodellida</taxon>
        <taxon>Vitrellaceae</taxon>
        <taxon>Vitrella</taxon>
    </lineage>
</organism>